<gene>
    <name evidence="2" type="ORF">CN899_10205</name>
</gene>
<evidence type="ECO:0000313" key="2">
    <source>
        <dbReference type="EMBL" id="PGH84997.1"/>
    </source>
</evidence>
<protein>
    <recommendedName>
        <fullName evidence="1">DUF8088 domain-containing protein</fullName>
    </recommendedName>
</protein>
<evidence type="ECO:0000259" key="1">
    <source>
        <dbReference type="Pfam" id="PF26338"/>
    </source>
</evidence>
<dbReference type="Pfam" id="PF26338">
    <property type="entry name" value="DUF8088"/>
    <property type="match status" value="1"/>
</dbReference>
<sequence>MNIVTIKFGQGTEAWGDMQEVAKVLQKKGYSVEPYEEIGTVKLVKKINDEIEDKINQRGNER</sequence>
<dbReference type="AlphaFoldDB" id="A0A9X7C1H8"/>
<reference evidence="2 3" key="1">
    <citation type="submission" date="2017-09" db="EMBL/GenBank/DDBJ databases">
        <title>Large-scale bioinformatics analysis of Bacillus genomes uncovers conserved roles of natural products in bacterial physiology.</title>
        <authorList>
            <consortium name="Agbiome Team Llc"/>
            <person name="Bleich R.M."/>
            <person name="Grubbs K.J."/>
            <person name="Santa Maria K.C."/>
            <person name="Allen S.E."/>
            <person name="Farag S."/>
            <person name="Shank E.A."/>
            <person name="Bowers A."/>
        </authorList>
    </citation>
    <scope>NUCLEOTIDE SEQUENCE [LARGE SCALE GENOMIC DNA]</scope>
    <source>
        <strain evidence="2 3">AFS058004</strain>
    </source>
</reference>
<dbReference type="Proteomes" id="UP000222944">
    <property type="component" value="Unassembled WGS sequence"/>
</dbReference>
<evidence type="ECO:0000313" key="3">
    <source>
        <dbReference type="Proteomes" id="UP000222944"/>
    </source>
</evidence>
<dbReference type="InterPro" id="IPR058401">
    <property type="entry name" value="DUF8088"/>
</dbReference>
<feature type="domain" description="DUF8088" evidence="1">
    <location>
        <begin position="4"/>
        <end position="45"/>
    </location>
</feature>
<comment type="caution">
    <text evidence="2">The sequence shown here is derived from an EMBL/GenBank/DDBJ whole genome shotgun (WGS) entry which is preliminary data.</text>
</comment>
<dbReference type="RefSeq" id="WP_098866603.1">
    <property type="nucleotide sequence ID" value="NZ_NUFN01000010.1"/>
</dbReference>
<dbReference type="EMBL" id="NUFN01000010">
    <property type="protein sequence ID" value="PGH84997.1"/>
    <property type="molecule type" value="Genomic_DNA"/>
</dbReference>
<accession>A0A9X7C1H8</accession>
<proteinExistence type="predicted"/>
<name>A0A9X7C1H8_BACTU</name>
<organism evidence="2 3">
    <name type="scientific">Bacillus thuringiensis</name>
    <dbReference type="NCBI Taxonomy" id="1428"/>
    <lineage>
        <taxon>Bacteria</taxon>
        <taxon>Bacillati</taxon>
        <taxon>Bacillota</taxon>
        <taxon>Bacilli</taxon>
        <taxon>Bacillales</taxon>
        <taxon>Bacillaceae</taxon>
        <taxon>Bacillus</taxon>
        <taxon>Bacillus cereus group</taxon>
    </lineage>
</organism>